<dbReference type="InterPro" id="IPR018236">
    <property type="entry name" value="SAICAR_synthetase_CS"/>
</dbReference>
<accession>A0A1G6NXL1</accession>
<evidence type="ECO:0000256" key="8">
    <source>
        <dbReference type="ARBA" id="ARBA00022840"/>
    </source>
</evidence>
<keyword evidence="8 11" id="KW-0067">ATP-binding</keyword>
<keyword evidence="14" id="KW-1185">Reference proteome</keyword>
<name>A0A1G6NXL1_9NOCA</name>
<dbReference type="EMBL" id="FNAB01000001">
    <property type="protein sequence ID" value="SDC71905.1"/>
    <property type="molecule type" value="Genomic_DNA"/>
</dbReference>
<evidence type="ECO:0000256" key="2">
    <source>
        <dbReference type="ARBA" id="ARBA00010190"/>
    </source>
</evidence>
<proteinExistence type="inferred from homology"/>
<keyword evidence="5 11" id="KW-0436">Ligase</keyword>
<evidence type="ECO:0000313" key="13">
    <source>
        <dbReference type="EMBL" id="SDC71905.1"/>
    </source>
</evidence>
<dbReference type="PANTHER" id="PTHR43700">
    <property type="entry name" value="PHOSPHORIBOSYLAMINOIMIDAZOLE-SUCCINOCARBOXAMIDE SYNTHASE"/>
    <property type="match status" value="1"/>
</dbReference>
<dbReference type="CDD" id="cd01414">
    <property type="entry name" value="SAICAR_synt_Sc"/>
    <property type="match status" value="1"/>
</dbReference>
<evidence type="ECO:0000256" key="11">
    <source>
        <dbReference type="HAMAP-Rule" id="MF_00137"/>
    </source>
</evidence>
<sequence length="328" mass="35451">MAPASAWRGAHSAAGPGAAGGGTVGWVAHPIGLLDVRPSLSDYAHLAGGKVRDLYTIDDEHLLLVASDRISAYDHVLDTPIPDKGRVLTAMSVFFFNELGGYNHLAGPPDDERIPAEVLGRALVVRKLDMVPVECVARGYLTGSGLADYQRTGAVCGVQLPDGLVEASQLPEPIFTPATKAVMGEHDENVDFATVVEQLGQDLAVKLREDTLEIYFRAASFAADRGIILADTKFEFGLDADGNLVLADEVLTPDSSRYWPAEGYEPGRVQPSFDKQFVRNWLTSAESGWDRAGDTPPPPLPDEIVEATRARYIEAYERISGLSFADWV</sequence>
<organism evidence="13 14">
    <name type="scientific">Rhodococcus tukisamuensis</name>
    <dbReference type="NCBI Taxonomy" id="168276"/>
    <lineage>
        <taxon>Bacteria</taxon>
        <taxon>Bacillati</taxon>
        <taxon>Actinomycetota</taxon>
        <taxon>Actinomycetes</taxon>
        <taxon>Mycobacteriales</taxon>
        <taxon>Nocardiaceae</taxon>
        <taxon>Rhodococcus</taxon>
    </lineage>
</organism>
<dbReference type="FunFam" id="3.30.470.20:FF:000015">
    <property type="entry name" value="Phosphoribosylaminoimidazole-succinocarboxamide synthase"/>
    <property type="match status" value="1"/>
</dbReference>
<evidence type="ECO:0000256" key="4">
    <source>
        <dbReference type="ARBA" id="ARBA00016460"/>
    </source>
</evidence>
<evidence type="ECO:0000313" key="14">
    <source>
        <dbReference type="Proteomes" id="UP000199417"/>
    </source>
</evidence>
<evidence type="ECO:0000256" key="10">
    <source>
        <dbReference type="ARBA" id="ARBA00048475"/>
    </source>
</evidence>
<dbReference type="InterPro" id="IPR001636">
    <property type="entry name" value="SAICAR_synth"/>
</dbReference>
<dbReference type="HAMAP" id="MF_00137">
    <property type="entry name" value="SAICAR_synth"/>
    <property type="match status" value="1"/>
</dbReference>
<dbReference type="AlphaFoldDB" id="A0A1G6NXL1"/>
<dbReference type="NCBIfam" id="TIGR00081">
    <property type="entry name" value="purC"/>
    <property type="match status" value="1"/>
</dbReference>
<dbReference type="GO" id="GO:0005524">
    <property type="term" value="F:ATP binding"/>
    <property type="evidence" value="ECO:0007669"/>
    <property type="project" value="UniProtKB-KW"/>
</dbReference>
<dbReference type="NCBIfam" id="NF010568">
    <property type="entry name" value="PRK13961.1"/>
    <property type="match status" value="1"/>
</dbReference>
<evidence type="ECO:0000259" key="12">
    <source>
        <dbReference type="Pfam" id="PF01259"/>
    </source>
</evidence>
<dbReference type="Pfam" id="PF01259">
    <property type="entry name" value="SAICAR_synt"/>
    <property type="match status" value="1"/>
</dbReference>
<comment type="catalytic activity">
    <reaction evidence="10 11">
        <text>5-amino-1-(5-phospho-D-ribosyl)imidazole-4-carboxylate + L-aspartate + ATP = (2S)-2-[5-amino-1-(5-phospho-beta-D-ribosyl)imidazole-4-carboxamido]succinate + ADP + phosphate + 2 H(+)</text>
        <dbReference type="Rhea" id="RHEA:22628"/>
        <dbReference type="ChEBI" id="CHEBI:15378"/>
        <dbReference type="ChEBI" id="CHEBI:29991"/>
        <dbReference type="ChEBI" id="CHEBI:30616"/>
        <dbReference type="ChEBI" id="CHEBI:43474"/>
        <dbReference type="ChEBI" id="CHEBI:58443"/>
        <dbReference type="ChEBI" id="CHEBI:77657"/>
        <dbReference type="ChEBI" id="CHEBI:456216"/>
        <dbReference type="EC" id="6.3.2.6"/>
    </reaction>
</comment>
<dbReference type="Proteomes" id="UP000199417">
    <property type="component" value="Unassembled WGS sequence"/>
</dbReference>
<dbReference type="PROSITE" id="PS01057">
    <property type="entry name" value="SAICAR_SYNTHETASE_1"/>
    <property type="match status" value="1"/>
</dbReference>
<evidence type="ECO:0000256" key="5">
    <source>
        <dbReference type="ARBA" id="ARBA00022598"/>
    </source>
</evidence>
<dbReference type="STRING" id="168276.SAMN05444580_101681"/>
<protein>
    <recommendedName>
        <fullName evidence="4 11">Phosphoribosylaminoimidazole-succinocarboxamide synthase</fullName>
        <ecNumber evidence="3 11">6.3.2.6</ecNumber>
    </recommendedName>
    <alternativeName>
        <fullName evidence="9 11">SAICAR synthetase</fullName>
    </alternativeName>
</protein>
<evidence type="ECO:0000256" key="6">
    <source>
        <dbReference type="ARBA" id="ARBA00022741"/>
    </source>
</evidence>
<dbReference type="InterPro" id="IPR028923">
    <property type="entry name" value="SAICAR_synt/ADE2_N"/>
</dbReference>
<dbReference type="PANTHER" id="PTHR43700:SF1">
    <property type="entry name" value="PHOSPHORIBOSYLAMINOIMIDAZOLE-SUCCINOCARBOXAMIDE SYNTHASE"/>
    <property type="match status" value="1"/>
</dbReference>
<dbReference type="GO" id="GO:0006189">
    <property type="term" value="P:'de novo' IMP biosynthetic process"/>
    <property type="evidence" value="ECO:0007669"/>
    <property type="project" value="UniProtKB-UniRule"/>
</dbReference>
<dbReference type="Gene3D" id="3.30.470.20">
    <property type="entry name" value="ATP-grasp fold, B domain"/>
    <property type="match status" value="1"/>
</dbReference>
<comment type="similarity">
    <text evidence="2 11">Belongs to the SAICAR synthetase family.</text>
</comment>
<feature type="domain" description="SAICAR synthetase/ADE2 N-terminal" evidence="12">
    <location>
        <begin position="46"/>
        <end position="292"/>
    </location>
</feature>
<gene>
    <name evidence="11" type="primary">purC</name>
    <name evidence="13" type="ORF">SAMN05444580_101681</name>
</gene>
<reference evidence="13 14" key="1">
    <citation type="submission" date="2016-10" db="EMBL/GenBank/DDBJ databases">
        <authorList>
            <person name="de Groot N.N."/>
        </authorList>
    </citation>
    <scope>NUCLEOTIDE SEQUENCE [LARGE SCALE GENOMIC DNA]</scope>
    <source>
        <strain evidence="13 14">JCM 11308</strain>
    </source>
</reference>
<dbReference type="PROSITE" id="PS01058">
    <property type="entry name" value="SAICAR_SYNTHETASE_2"/>
    <property type="match status" value="1"/>
</dbReference>
<dbReference type="Gene3D" id="3.30.200.20">
    <property type="entry name" value="Phosphorylase Kinase, domain 1"/>
    <property type="match status" value="1"/>
</dbReference>
<evidence type="ECO:0000256" key="3">
    <source>
        <dbReference type="ARBA" id="ARBA00012217"/>
    </source>
</evidence>
<dbReference type="GO" id="GO:0005737">
    <property type="term" value="C:cytoplasm"/>
    <property type="evidence" value="ECO:0007669"/>
    <property type="project" value="TreeGrafter"/>
</dbReference>
<dbReference type="GO" id="GO:0004639">
    <property type="term" value="F:phosphoribosylaminoimidazolesuccinocarboxamide synthase activity"/>
    <property type="evidence" value="ECO:0007669"/>
    <property type="project" value="UniProtKB-UniRule"/>
</dbReference>
<evidence type="ECO:0000256" key="1">
    <source>
        <dbReference type="ARBA" id="ARBA00004672"/>
    </source>
</evidence>
<evidence type="ECO:0000256" key="9">
    <source>
        <dbReference type="ARBA" id="ARBA00030409"/>
    </source>
</evidence>
<dbReference type="SUPFAM" id="SSF56104">
    <property type="entry name" value="SAICAR synthase-like"/>
    <property type="match status" value="1"/>
</dbReference>
<evidence type="ECO:0000256" key="7">
    <source>
        <dbReference type="ARBA" id="ARBA00022755"/>
    </source>
</evidence>
<comment type="pathway">
    <text evidence="1 11">Purine metabolism; IMP biosynthesis via de novo pathway; 5-amino-1-(5-phospho-D-ribosyl)imidazole-4-carboxamide from 5-amino-1-(5-phospho-D-ribosyl)imidazole-4-carboxylate: step 1/2.</text>
</comment>
<keyword evidence="6 11" id="KW-0547">Nucleotide-binding</keyword>
<dbReference type="EC" id="6.3.2.6" evidence="3 11"/>
<keyword evidence="7 11" id="KW-0658">Purine biosynthesis</keyword>
<dbReference type="UniPathway" id="UPA00074">
    <property type="reaction ID" value="UER00131"/>
</dbReference>